<evidence type="ECO:0000313" key="3">
    <source>
        <dbReference type="EMBL" id="GHF68069.1"/>
    </source>
</evidence>
<reference evidence="3" key="2">
    <citation type="submission" date="2020-09" db="EMBL/GenBank/DDBJ databases">
        <authorList>
            <person name="Sun Q."/>
            <person name="Zhou Y."/>
        </authorList>
    </citation>
    <scope>NUCLEOTIDE SEQUENCE</scope>
    <source>
        <strain evidence="3">CGMCC 4.7679</strain>
    </source>
</reference>
<dbReference type="InterPro" id="IPR008949">
    <property type="entry name" value="Isoprenoid_synthase_dom_sf"/>
</dbReference>
<proteinExistence type="inferred from homology"/>
<evidence type="ECO:0000256" key="1">
    <source>
        <dbReference type="ARBA" id="ARBA00023239"/>
    </source>
</evidence>
<keyword evidence="4" id="KW-1185">Reference proteome</keyword>
<dbReference type="EC" id="4.2.3.-" evidence="2"/>
<dbReference type="SFLD" id="SFLDG01020">
    <property type="entry name" value="Terpene_Cyclase_Like_2"/>
    <property type="match status" value="1"/>
</dbReference>
<accession>A0A8H9ME14</accession>
<evidence type="ECO:0000313" key="4">
    <source>
        <dbReference type="Proteomes" id="UP000658656"/>
    </source>
</evidence>
<name>A0A8H9ME14_9PSEU</name>
<reference evidence="3" key="1">
    <citation type="journal article" date="2014" name="Int. J. Syst. Evol. Microbiol.">
        <title>Complete genome sequence of Corynebacterium casei LMG S-19264T (=DSM 44701T), isolated from a smear-ripened cheese.</title>
        <authorList>
            <consortium name="US DOE Joint Genome Institute (JGI-PGF)"/>
            <person name="Walter F."/>
            <person name="Albersmeier A."/>
            <person name="Kalinowski J."/>
            <person name="Ruckert C."/>
        </authorList>
    </citation>
    <scope>NUCLEOTIDE SEQUENCE</scope>
    <source>
        <strain evidence="3">CGMCC 4.7679</strain>
    </source>
</reference>
<dbReference type="EMBL" id="BNAV01000007">
    <property type="protein sequence ID" value="GHF68069.1"/>
    <property type="molecule type" value="Genomic_DNA"/>
</dbReference>
<dbReference type="Gene3D" id="1.10.600.10">
    <property type="entry name" value="Farnesyl Diphosphate Synthase"/>
    <property type="match status" value="1"/>
</dbReference>
<comment type="cofactor">
    <cofactor evidence="2">
        <name>Mg(2+)</name>
        <dbReference type="ChEBI" id="CHEBI:18420"/>
    </cofactor>
</comment>
<comment type="similarity">
    <text evidence="2">Belongs to the terpene synthase family.</text>
</comment>
<dbReference type="PANTHER" id="PTHR35201:SF4">
    <property type="entry name" value="BETA-PINACENE SYNTHASE-RELATED"/>
    <property type="match status" value="1"/>
</dbReference>
<keyword evidence="1 2" id="KW-0456">Lyase</keyword>
<gene>
    <name evidence="3" type="ORF">GCM10017566_47310</name>
</gene>
<keyword evidence="2" id="KW-0460">Magnesium</keyword>
<dbReference type="GO" id="GO:0046872">
    <property type="term" value="F:metal ion binding"/>
    <property type="evidence" value="ECO:0007669"/>
    <property type="project" value="UniProtKB-KW"/>
</dbReference>
<dbReference type="SUPFAM" id="SSF48576">
    <property type="entry name" value="Terpenoid synthases"/>
    <property type="match status" value="1"/>
</dbReference>
<dbReference type="Pfam" id="PF19086">
    <property type="entry name" value="Terpene_syn_C_2"/>
    <property type="match status" value="1"/>
</dbReference>
<dbReference type="InterPro" id="IPR034686">
    <property type="entry name" value="Terpene_cyclase-like_2"/>
</dbReference>
<comment type="caution">
    <text evidence="3">The sequence shown here is derived from an EMBL/GenBank/DDBJ whole genome shotgun (WGS) entry which is preliminary data.</text>
</comment>
<dbReference type="GO" id="GO:0010333">
    <property type="term" value="F:terpene synthase activity"/>
    <property type="evidence" value="ECO:0007669"/>
    <property type="project" value="InterPro"/>
</dbReference>
<organism evidence="3 4">
    <name type="scientific">Amycolatopsis bartoniae</name>
    <dbReference type="NCBI Taxonomy" id="941986"/>
    <lineage>
        <taxon>Bacteria</taxon>
        <taxon>Bacillati</taxon>
        <taxon>Actinomycetota</taxon>
        <taxon>Actinomycetes</taxon>
        <taxon>Pseudonocardiales</taxon>
        <taxon>Pseudonocardiaceae</taxon>
        <taxon>Amycolatopsis</taxon>
    </lineage>
</organism>
<evidence type="ECO:0000256" key="2">
    <source>
        <dbReference type="RuleBase" id="RU366034"/>
    </source>
</evidence>
<dbReference type="RefSeq" id="WP_145932883.1">
    <property type="nucleotide sequence ID" value="NZ_BNAV01000007.1"/>
</dbReference>
<dbReference type="OrthoDB" id="2989600at2"/>
<keyword evidence="2" id="KW-0479">Metal-binding</keyword>
<dbReference type="PANTHER" id="PTHR35201">
    <property type="entry name" value="TERPENE SYNTHASE"/>
    <property type="match status" value="1"/>
</dbReference>
<dbReference type="Proteomes" id="UP000658656">
    <property type="component" value="Unassembled WGS sequence"/>
</dbReference>
<protein>
    <recommendedName>
        <fullName evidence="2">Terpene synthase</fullName>
        <ecNumber evidence="2">4.2.3.-</ecNumber>
    </recommendedName>
</protein>
<sequence>MHASAVQDIDPRHREIPLPFRARRHPRGDEAQRKTRQWAHRLGLIRSESALEKFDALGYGRLMSYAAPDAQDDDLQLLVDWNTLFFAFDDIQDDALLSGKRVEYERLRRQVLETIDQRGRRPSWHPVVAGVSDLCDRTFPGRGADWTKRFALNLEIWLTGHARESAFRSAAVSPGLAEYARLRRDASTVLPNCDLVELATGAELPDALYFRGAYQEIVAATADIMCWTNDVHSLAAELAAGDPINLVVVLVREQGLGWADAVQRVCDMIADRVAQRGGAERRLAADLAELGLPEAIKSAARRSVGNQGSWAAGMERWDRTDTIRHVAPKFADDHGHTGYAENLI</sequence>
<dbReference type="AlphaFoldDB" id="A0A8H9ME14"/>
<dbReference type="SFLD" id="SFLDS00005">
    <property type="entry name" value="Isoprenoid_Synthase_Type_I"/>
    <property type="match status" value="1"/>
</dbReference>